<dbReference type="InterPro" id="IPR050807">
    <property type="entry name" value="TransReg_Diox_bact_type"/>
</dbReference>
<dbReference type="Gene3D" id="2.60.120.10">
    <property type="entry name" value="Jelly Rolls"/>
    <property type="match status" value="1"/>
</dbReference>
<dbReference type="SMART" id="SM00530">
    <property type="entry name" value="HTH_XRE"/>
    <property type="match status" value="1"/>
</dbReference>
<dbReference type="Gene3D" id="1.10.260.40">
    <property type="entry name" value="lambda repressor-like DNA-binding domains"/>
    <property type="match status" value="1"/>
</dbReference>
<dbReference type="Proteomes" id="UP001501490">
    <property type="component" value="Unassembled WGS sequence"/>
</dbReference>
<dbReference type="EMBL" id="BAABAB010000022">
    <property type="protein sequence ID" value="GAA3628179.1"/>
    <property type="molecule type" value="Genomic_DNA"/>
</dbReference>
<dbReference type="CDD" id="cd02209">
    <property type="entry name" value="cupin_XRE_C"/>
    <property type="match status" value="1"/>
</dbReference>
<evidence type="ECO:0000313" key="4">
    <source>
        <dbReference type="Proteomes" id="UP001501490"/>
    </source>
</evidence>
<dbReference type="InterPro" id="IPR010982">
    <property type="entry name" value="Lambda_DNA-bd_dom_sf"/>
</dbReference>
<dbReference type="RefSeq" id="WP_344806512.1">
    <property type="nucleotide sequence ID" value="NZ_BAABAB010000022.1"/>
</dbReference>
<gene>
    <name evidence="3" type="ORF">GCM10022236_33130</name>
</gene>
<dbReference type="PANTHER" id="PTHR46797">
    <property type="entry name" value="HTH-TYPE TRANSCRIPTIONAL REGULATOR"/>
    <property type="match status" value="1"/>
</dbReference>
<feature type="domain" description="HTH cro/C1-type" evidence="2">
    <location>
        <begin position="28"/>
        <end position="82"/>
    </location>
</feature>
<dbReference type="CDD" id="cd00093">
    <property type="entry name" value="HTH_XRE"/>
    <property type="match status" value="1"/>
</dbReference>
<sequence>MSSHPEPATQAATDPARQDLARQVGERLRSLRQAAGMSLGTLAEVAGIGKGSLSEIENGARSATLGTLYALAGALGVPLAALLSGVPGSRVASPGVVALLLDVSVEDGWTVEVYRLRIEAGAEHRSIPHGPGVVEHLLVTSGRARVGRVGAEVEVGVGEAAQWVSDVPHRYQALGPVAVDSVLVIRSPGPAAGSL</sequence>
<organism evidence="3 4">
    <name type="scientific">Microlunatus ginsengisoli</name>
    <dbReference type="NCBI Taxonomy" id="363863"/>
    <lineage>
        <taxon>Bacteria</taxon>
        <taxon>Bacillati</taxon>
        <taxon>Actinomycetota</taxon>
        <taxon>Actinomycetes</taxon>
        <taxon>Propionibacteriales</taxon>
        <taxon>Propionibacteriaceae</taxon>
        <taxon>Microlunatus</taxon>
    </lineage>
</organism>
<protein>
    <submittedName>
        <fullName evidence="3">XRE family transcriptional regulator</fullName>
    </submittedName>
</protein>
<dbReference type="SUPFAM" id="SSF51182">
    <property type="entry name" value="RmlC-like cupins"/>
    <property type="match status" value="1"/>
</dbReference>
<accession>A0ABP7AAT5</accession>
<dbReference type="InterPro" id="IPR014710">
    <property type="entry name" value="RmlC-like_jellyroll"/>
</dbReference>
<evidence type="ECO:0000259" key="2">
    <source>
        <dbReference type="PROSITE" id="PS50943"/>
    </source>
</evidence>
<comment type="caution">
    <text evidence="3">The sequence shown here is derived from an EMBL/GenBank/DDBJ whole genome shotgun (WGS) entry which is preliminary data.</text>
</comment>
<keyword evidence="4" id="KW-1185">Reference proteome</keyword>
<dbReference type="SUPFAM" id="SSF47413">
    <property type="entry name" value="lambda repressor-like DNA-binding domains"/>
    <property type="match status" value="1"/>
</dbReference>
<dbReference type="InterPro" id="IPR011051">
    <property type="entry name" value="RmlC_Cupin_sf"/>
</dbReference>
<name>A0ABP7AAT5_9ACTN</name>
<dbReference type="InterPro" id="IPR001387">
    <property type="entry name" value="Cro/C1-type_HTH"/>
</dbReference>
<dbReference type="PROSITE" id="PS50943">
    <property type="entry name" value="HTH_CROC1"/>
    <property type="match status" value="1"/>
</dbReference>
<proteinExistence type="predicted"/>
<evidence type="ECO:0000256" key="1">
    <source>
        <dbReference type="ARBA" id="ARBA00023125"/>
    </source>
</evidence>
<reference evidence="4" key="1">
    <citation type="journal article" date="2019" name="Int. J. Syst. Evol. Microbiol.">
        <title>The Global Catalogue of Microorganisms (GCM) 10K type strain sequencing project: providing services to taxonomists for standard genome sequencing and annotation.</title>
        <authorList>
            <consortium name="The Broad Institute Genomics Platform"/>
            <consortium name="The Broad Institute Genome Sequencing Center for Infectious Disease"/>
            <person name="Wu L."/>
            <person name="Ma J."/>
        </authorList>
    </citation>
    <scope>NUCLEOTIDE SEQUENCE [LARGE SCALE GENOMIC DNA]</scope>
    <source>
        <strain evidence="4">JCM 16929</strain>
    </source>
</reference>
<keyword evidence="1" id="KW-0238">DNA-binding</keyword>
<dbReference type="PANTHER" id="PTHR46797:SF1">
    <property type="entry name" value="METHYLPHOSPHONATE SYNTHASE"/>
    <property type="match status" value="1"/>
</dbReference>
<dbReference type="Pfam" id="PF01381">
    <property type="entry name" value="HTH_3"/>
    <property type="match status" value="1"/>
</dbReference>
<evidence type="ECO:0000313" key="3">
    <source>
        <dbReference type="EMBL" id="GAA3628179.1"/>
    </source>
</evidence>